<dbReference type="Gene3D" id="3.30.565.10">
    <property type="entry name" value="Histidine kinase-like ATPase, C-terminal domain"/>
    <property type="match status" value="1"/>
</dbReference>
<evidence type="ECO:0000259" key="10">
    <source>
        <dbReference type="PROSITE" id="PS50109"/>
    </source>
</evidence>
<dbReference type="EC" id="2.7.13.3" evidence="3"/>
<evidence type="ECO:0000256" key="6">
    <source>
        <dbReference type="ARBA" id="ARBA00022679"/>
    </source>
</evidence>
<accession>A9A5U8</accession>
<name>A9A5U8_NITMS</name>
<proteinExistence type="predicted"/>
<comment type="catalytic activity">
    <reaction evidence="1">
        <text>ATP + protein L-histidine = ADP + protein N-phospho-L-histidine.</text>
        <dbReference type="EC" id="2.7.13.3"/>
    </reaction>
</comment>
<evidence type="ECO:0000256" key="4">
    <source>
        <dbReference type="ARBA" id="ARBA00022475"/>
    </source>
</evidence>
<dbReference type="SMART" id="SM00388">
    <property type="entry name" value="HisKA"/>
    <property type="match status" value="1"/>
</dbReference>
<evidence type="ECO:0000256" key="9">
    <source>
        <dbReference type="ARBA" id="ARBA00022840"/>
    </source>
</evidence>
<dbReference type="InterPro" id="IPR005467">
    <property type="entry name" value="His_kinase_dom"/>
</dbReference>
<dbReference type="CDD" id="cd06225">
    <property type="entry name" value="HAMP"/>
    <property type="match status" value="1"/>
</dbReference>
<dbReference type="eggNOG" id="arCOG02363">
    <property type="taxonomic scope" value="Archaea"/>
</dbReference>
<keyword evidence="4" id="KW-0472">Membrane</keyword>
<dbReference type="CDD" id="cd00082">
    <property type="entry name" value="HisKA"/>
    <property type="match status" value="1"/>
</dbReference>
<dbReference type="PRINTS" id="PR00344">
    <property type="entry name" value="BCTRLSENSOR"/>
</dbReference>
<dbReference type="KEGG" id="nmr:Nmar_1207"/>
<keyword evidence="6" id="KW-0808">Transferase</keyword>
<dbReference type="eggNOG" id="arCOG02358">
    <property type="taxonomic scope" value="Archaea"/>
</dbReference>
<dbReference type="PANTHER" id="PTHR44936:SF10">
    <property type="entry name" value="SENSOR PROTEIN RSTB"/>
    <property type="match status" value="1"/>
</dbReference>
<dbReference type="STRING" id="436308.Nmar_1207"/>
<dbReference type="GO" id="GO:0005886">
    <property type="term" value="C:plasma membrane"/>
    <property type="evidence" value="ECO:0007669"/>
    <property type="project" value="UniProtKB-SubCell"/>
</dbReference>
<dbReference type="Proteomes" id="UP000000792">
    <property type="component" value="Chromosome"/>
</dbReference>
<evidence type="ECO:0000256" key="5">
    <source>
        <dbReference type="ARBA" id="ARBA00022553"/>
    </source>
</evidence>
<dbReference type="InterPro" id="IPR004358">
    <property type="entry name" value="Sig_transdc_His_kin-like_C"/>
</dbReference>
<dbReference type="PROSITE" id="PS50885">
    <property type="entry name" value="HAMP"/>
    <property type="match status" value="1"/>
</dbReference>
<evidence type="ECO:0000256" key="1">
    <source>
        <dbReference type="ARBA" id="ARBA00000085"/>
    </source>
</evidence>
<dbReference type="Gene3D" id="1.10.8.500">
    <property type="entry name" value="HAMP domain in histidine kinase"/>
    <property type="match status" value="1"/>
</dbReference>
<evidence type="ECO:0000313" key="13">
    <source>
        <dbReference type="Proteomes" id="UP000000792"/>
    </source>
</evidence>
<dbReference type="SUPFAM" id="SSF158472">
    <property type="entry name" value="HAMP domain-like"/>
    <property type="match status" value="1"/>
</dbReference>
<feature type="domain" description="HAMP" evidence="11">
    <location>
        <begin position="294"/>
        <end position="346"/>
    </location>
</feature>
<keyword evidence="5" id="KW-0597">Phosphoprotein</keyword>
<reference evidence="12 13" key="1">
    <citation type="journal article" date="2010" name="Proc. Natl. Acad. Sci. U.S.A.">
        <title>Nitrosopumilus maritimus genome reveals unique mechanisms for nitrification and autotrophy in globally distributed marine crenarchaea.</title>
        <authorList>
            <person name="Walker C.B."/>
            <person name="de la Torre J.R."/>
            <person name="Klotz M.G."/>
            <person name="Urakawa H."/>
            <person name="Pinel N."/>
            <person name="Arp D.J."/>
            <person name="Brochier-Armanet C."/>
            <person name="Chain P.S."/>
            <person name="Chan P.P."/>
            <person name="Gollabgir A."/>
            <person name="Hemp J."/>
            <person name="Hugler M."/>
            <person name="Karr E.A."/>
            <person name="Konneke M."/>
            <person name="Shin M."/>
            <person name="Lawton T.J."/>
            <person name="Lowe T."/>
            <person name="Martens-Habbena W."/>
            <person name="Sayavedra-Soto L.A."/>
            <person name="Lang D."/>
            <person name="Sievert S.M."/>
            <person name="Rosenzweig A.C."/>
            <person name="Manning G."/>
            <person name="Stahl D.A."/>
        </authorList>
    </citation>
    <scope>NUCLEOTIDE SEQUENCE [LARGE SCALE GENOMIC DNA]</scope>
    <source>
        <strain evidence="12 13">SCM1</strain>
    </source>
</reference>
<gene>
    <name evidence="12" type="ordered locus">Nmar_1207</name>
</gene>
<dbReference type="InterPro" id="IPR003660">
    <property type="entry name" value="HAMP_dom"/>
</dbReference>
<dbReference type="HOGENOM" id="CLU_448063_0_0_2"/>
<dbReference type="Gene3D" id="3.30.450.20">
    <property type="entry name" value="PAS domain"/>
    <property type="match status" value="1"/>
</dbReference>
<dbReference type="Pfam" id="PF00512">
    <property type="entry name" value="HisKA"/>
    <property type="match status" value="1"/>
</dbReference>
<dbReference type="SMART" id="SM00304">
    <property type="entry name" value="HAMP"/>
    <property type="match status" value="1"/>
</dbReference>
<keyword evidence="7" id="KW-0547">Nucleotide-binding</keyword>
<keyword evidence="8 12" id="KW-0418">Kinase</keyword>
<evidence type="ECO:0000259" key="11">
    <source>
        <dbReference type="PROSITE" id="PS50885"/>
    </source>
</evidence>
<comment type="subcellular location">
    <subcellularLocation>
        <location evidence="2">Cell membrane</location>
        <topology evidence="2">Multi-pass membrane protein</topology>
    </subcellularLocation>
</comment>
<dbReference type="PANTHER" id="PTHR44936">
    <property type="entry name" value="SENSOR PROTEIN CREC"/>
    <property type="match status" value="1"/>
</dbReference>
<dbReference type="SMART" id="SM00387">
    <property type="entry name" value="HATPase_c"/>
    <property type="match status" value="1"/>
</dbReference>
<dbReference type="InterPro" id="IPR036097">
    <property type="entry name" value="HisK_dim/P_sf"/>
</dbReference>
<dbReference type="Gene3D" id="1.10.287.130">
    <property type="match status" value="1"/>
</dbReference>
<dbReference type="GO" id="GO:0000155">
    <property type="term" value="F:phosphorelay sensor kinase activity"/>
    <property type="evidence" value="ECO:0007669"/>
    <property type="project" value="InterPro"/>
</dbReference>
<sequence length="577" mass="65660">MILDIDQYIKNRIDDFKTITTVEEVRSSIVKSNDMFRNISDIEEFLDSKEQTTDSEFRFLTEVNLEDASEELAELIIFYEESFGHNIIDELFITNEYGASIALGTGTSDYRQDDEEWWQLTKRDGMYIGKLEYNDNYEEFSIPFGMRIVDDEGNFVGVMRVALSLDDILSDLVDDHEILQQTGTRSVFLVDESGKILYPGTEQDSSIQKTIEYFPQISKNRDTFEIKNNLGEPILVSYSTSIGFEDFRGFGWTIIIEQAEHQLLDDFSEIRETVIIASVIGLISALIISILISRSITNPLSYLVDVARNIAQGNFDVKLQKHQISEIKTIEKSFEKMSVDLKNLVETEKELAETRAKVKNERFAAMGELSANVAHDLKNPLASIKSATNIIKQNSNNMDPKLKELVFPKMDRAISRITHQIDEVLNYVRITPINLIEVSIQKIITSSFESLSIPNNVEIVKPDIDFTVKCDVEKLEIVFINLILNAIQAFEEKQGRIKINLIDDKKQKTIEFENDGPAIPGDILQDIFKPLFTTKQKGTGLGLAISKNVIEQHGWQITVKNNPVTFSIIVPKHIQNS</sequence>
<dbReference type="SUPFAM" id="SSF47384">
    <property type="entry name" value="Homodimeric domain of signal transducing histidine kinase"/>
    <property type="match status" value="1"/>
</dbReference>
<dbReference type="InParanoid" id="A9A5U8"/>
<keyword evidence="9" id="KW-0067">ATP-binding</keyword>
<dbReference type="InterPro" id="IPR050980">
    <property type="entry name" value="2C_sensor_his_kinase"/>
</dbReference>
<dbReference type="InterPro" id="IPR003594">
    <property type="entry name" value="HATPase_dom"/>
</dbReference>
<dbReference type="PhylomeDB" id="A9A5U8"/>
<dbReference type="Pfam" id="PF00672">
    <property type="entry name" value="HAMP"/>
    <property type="match status" value="1"/>
</dbReference>
<dbReference type="GO" id="GO:0005524">
    <property type="term" value="F:ATP binding"/>
    <property type="evidence" value="ECO:0007669"/>
    <property type="project" value="UniProtKB-KW"/>
</dbReference>
<dbReference type="EMBL" id="CP000866">
    <property type="protein sequence ID" value="ABX13103.1"/>
    <property type="molecule type" value="Genomic_DNA"/>
</dbReference>
<evidence type="ECO:0000256" key="7">
    <source>
        <dbReference type="ARBA" id="ARBA00022741"/>
    </source>
</evidence>
<dbReference type="SUPFAM" id="SSF55874">
    <property type="entry name" value="ATPase domain of HSP90 chaperone/DNA topoisomerase II/histidine kinase"/>
    <property type="match status" value="1"/>
</dbReference>
<evidence type="ECO:0000313" key="12">
    <source>
        <dbReference type="EMBL" id="ABX13103.1"/>
    </source>
</evidence>
<dbReference type="Pfam" id="PF02518">
    <property type="entry name" value="HATPase_c"/>
    <property type="match status" value="1"/>
</dbReference>
<evidence type="ECO:0000256" key="3">
    <source>
        <dbReference type="ARBA" id="ARBA00012438"/>
    </source>
</evidence>
<organism evidence="12 13">
    <name type="scientific">Nitrosopumilus maritimus (strain SCM1)</name>
    <dbReference type="NCBI Taxonomy" id="436308"/>
    <lineage>
        <taxon>Archaea</taxon>
        <taxon>Nitrososphaerota</taxon>
        <taxon>Nitrososphaeria</taxon>
        <taxon>Nitrosopumilales</taxon>
        <taxon>Nitrosopumilaceae</taxon>
        <taxon>Nitrosopumilus</taxon>
    </lineage>
</organism>
<dbReference type="CDD" id="cd18774">
    <property type="entry name" value="PDC2_HK_sensor"/>
    <property type="match status" value="1"/>
</dbReference>
<dbReference type="CDD" id="cd18773">
    <property type="entry name" value="PDC1_HK_sensor"/>
    <property type="match status" value="1"/>
</dbReference>
<dbReference type="InterPro" id="IPR003661">
    <property type="entry name" value="HisK_dim/P_dom"/>
</dbReference>
<evidence type="ECO:0000256" key="8">
    <source>
        <dbReference type="ARBA" id="ARBA00022777"/>
    </source>
</evidence>
<dbReference type="AlphaFoldDB" id="A9A5U8"/>
<evidence type="ECO:0000256" key="2">
    <source>
        <dbReference type="ARBA" id="ARBA00004651"/>
    </source>
</evidence>
<dbReference type="InterPro" id="IPR036890">
    <property type="entry name" value="HATPase_C_sf"/>
</dbReference>
<feature type="domain" description="Histidine kinase" evidence="10">
    <location>
        <begin position="372"/>
        <end position="574"/>
    </location>
</feature>
<dbReference type="PROSITE" id="PS50109">
    <property type="entry name" value="HIS_KIN"/>
    <property type="match status" value="1"/>
</dbReference>
<keyword evidence="13" id="KW-1185">Reference proteome</keyword>
<dbReference type="EnsemblBacteria" id="ABX13103">
    <property type="protein sequence ID" value="ABX13103"/>
    <property type="gene ID" value="Nmar_1207"/>
</dbReference>
<protein>
    <recommendedName>
        <fullName evidence="3">histidine kinase</fullName>
        <ecNumber evidence="3">2.7.13.3</ecNumber>
    </recommendedName>
</protein>
<keyword evidence="4" id="KW-1003">Cell membrane</keyword>